<dbReference type="eggNOG" id="KOG0620">
    <property type="taxonomic scope" value="Eukaryota"/>
</dbReference>
<evidence type="ECO:0000256" key="20">
    <source>
        <dbReference type="ARBA" id="ARBA00031469"/>
    </source>
</evidence>
<dbReference type="Gene3D" id="3.60.10.10">
    <property type="entry name" value="Endonuclease/exonuclease/phosphatase"/>
    <property type="match status" value="1"/>
</dbReference>
<evidence type="ECO:0000256" key="22">
    <source>
        <dbReference type="SAM" id="MobiDB-lite"/>
    </source>
</evidence>
<reference evidence="24 26" key="2">
    <citation type="journal article" date="2013" name="Nature">
        <title>Insights into bilaterian evolution from three spiralian genomes.</title>
        <authorList>
            <person name="Simakov O."/>
            <person name="Marletaz F."/>
            <person name="Cho S.J."/>
            <person name="Edsinger-Gonzales E."/>
            <person name="Havlak P."/>
            <person name="Hellsten U."/>
            <person name="Kuo D.H."/>
            <person name="Larsson T."/>
            <person name="Lv J."/>
            <person name="Arendt D."/>
            <person name="Savage R."/>
            <person name="Osoegawa K."/>
            <person name="de Jong P."/>
            <person name="Grimwood J."/>
            <person name="Chapman J.A."/>
            <person name="Shapiro H."/>
            <person name="Aerts A."/>
            <person name="Otillar R.P."/>
            <person name="Terry A.Y."/>
            <person name="Boore J.L."/>
            <person name="Grigoriev I.V."/>
            <person name="Lindberg D.R."/>
            <person name="Seaver E.C."/>
            <person name="Weisblat D.A."/>
            <person name="Putnam N.H."/>
            <person name="Rokhsar D.S."/>
        </authorList>
    </citation>
    <scope>NUCLEOTIDE SEQUENCE</scope>
</reference>
<evidence type="ECO:0000256" key="13">
    <source>
        <dbReference type="ARBA" id="ARBA00022839"/>
    </source>
</evidence>
<feature type="domain" description="Endonuclease/exonuclease/phosphatase" evidence="23">
    <location>
        <begin position="495"/>
        <end position="622"/>
    </location>
</feature>
<keyword evidence="7" id="KW-0963">Cytoplasm</keyword>
<dbReference type="Gene3D" id="3.80.10.10">
    <property type="entry name" value="Ribonuclease Inhibitor"/>
    <property type="match status" value="1"/>
</dbReference>
<comment type="catalytic activity">
    <reaction evidence="1">
        <text>Exonucleolytic cleavage of poly(A) to 5'-AMP.</text>
        <dbReference type="EC" id="3.1.13.4"/>
    </reaction>
</comment>
<evidence type="ECO:0000256" key="12">
    <source>
        <dbReference type="ARBA" id="ARBA00022801"/>
    </source>
</evidence>
<keyword evidence="13" id="KW-0269">Exonuclease</keyword>
<evidence type="ECO:0000256" key="21">
    <source>
        <dbReference type="ARBA" id="ARBA00033317"/>
    </source>
</evidence>
<comment type="similarity">
    <text evidence="5">Belongs to the CCR4/nocturin family.</text>
</comment>
<reference evidence="25" key="3">
    <citation type="submission" date="2015-06" db="UniProtKB">
        <authorList>
            <consortium name="EnsemblMetazoa"/>
        </authorList>
    </citation>
    <scope>IDENTIFICATION</scope>
</reference>
<dbReference type="InParanoid" id="T1G9J1"/>
<comment type="cofactor">
    <cofactor evidence="2">
        <name>Mg(2+)</name>
        <dbReference type="ChEBI" id="CHEBI:18420"/>
    </cofactor>
</comment>
<dbReference type="InterPro" id="IPR005135">
    <property type="entry name" value="Endo/exonuclease/phosphatase"/>
</dbReference>
<evidence type="ECO:0000256" key="5">
    <source>
        <dbReference type="ARBA" id="ARBA00010774"/>
    </source>
</evidence>
<keyword evidence="14" id="KW-0460">Magnesium</keyword>
<protein>
    <recommendedName>
        <fullName evidence="6">poly(A)-specific ribonuclease</fullName>
        <ecNumber evidence="6">3.1.13.4</ecNumber>
    </recommendedName>
    <alternativeName>
        <fullName evidence="19">Carbon catabolite repressor protein 4</fullName>
    </alternativeName>
    <alternativeName>
        <fullName evidence="20">Cytoplasmic deadenylase</fullName>
    </alternativeName>
    <alternativeName>
        <fullName evidence="21">Glucose-repressible alcohol dehydrogenase transcriptional effector</fullName>
    </alternativeName>
</protein>
<keyword evidence="18" id="KW-0539">Nucleus</keyword>
<dbReference type="OrthoDB" id="428734at2759"/>
<name>T1G9J1_HELRO</name>
<dbReference type="AlphaFoldDB" id="T1G9J1"/>
<dbReference type="GO" id="GO:0046872">
    <property type="term" value="F:metal ion binding"/>
    <property type="evidence" value="ECO:0007669"/>
    <property type="project" value="UniProtKB-KW"/>
</dbReference>
<sequence>MHPSSSLKLLTQAQKTWERNNSGGSYQDHYQPQHFHQHNNSMLATSSQNQQGYHHNNSHHHHHSASSTSSSSNASRSHNSTPKQFRHKVSVNHSWTELEITGTYHHYCTGLYDDDTFGETEFWYEEGGDIIGDAHGNISNLSPAVFKFTHLTKLNLRNNNLTSLPPEIARLVNLNVLDATGNRLQSIPPEVGDMVMLKELYLGNNLLKSIPYELGKLFQLQRLCFKGNPLPSKYLNFNTDASGTQKLVSFLFDHLPAYFSSPPERAWMRLSNCETPKPAVITVMCYNVLCDKNCNRTLYAYCPQWALNWDYRKKIVMREIKSCQSDIICLQEVETEHYHQFFQPELENDGYLSVFAPKSRARTMTEAEKRHVDGCAIFYKKNKFRALKDYLVEFNQVAIEAAEGSHDMINRVMTKDNIGLAVLLETTKETWPNGPPADNQINQPLLVATCHVHWDPEYCDVKLIQTMMLVQKLQNIVKLAASELRPDLADSPLLDCNSIPLILCGDLNSLPDSGGVEFLKWGRVDSNHKDFKKMGYKECLQKLGYQEAKDNIFSHNFKLSQAYINDIMPYTNYTFEFKGVIDYIFFSRDCMRCLGVLGPPDQKWFLENKVHGCPHPQVPSDHLPIFAQLELLRSSLIPYSYPTSNMSSLANSSSSNVGFQQQQQQIIKNS</sequence>
<feature type="domain" description="Endonuclease/exonuclease/phosphatase" evidence="23">
    <location>
        <begin position="286"/>
        <end position="414"/>
    </location>
</feature>
<evidence type="ECO:0000256" key="14">
    <source>
        <dbReference type="ARBA" id="ARBA00022842"/>
    </source>
</evidence>
<dbReference type="STRING" id="6412.T1G9J1"/>
<evidence type="ECO:0000256" key="1">
    <source>
        <dbReference type="ARBA" id="ARBA00001663"/>
    </source>
</evidence>
<evidence type="ECO:0000256" key="19">
    <source>
        <dbReference type="ARBA" id="ARBA00030493"/>
    </source>
</evidence>
<dbReference type="GO" id="GO:0003723">
    <property type="term" value="F:RNA binding"/>
    <property type="evidence" value="ECO:0007669"/>
    <property type="project" value="UniProtKB-KW"/>
</dbReference>
<dbReference type="Pfam" id="PF03372">
    <property type="entry name" value="Exo_endo_phos"/>
    <property type="match status" value="2"/>
</dbReference>
<dbReference type="EMBL" id="AMQM01003093">
    <property type="status" value="NOT_ANNOTATED_CDS"/>
    <property type="molecule type" value="Genomic_DNA"/>
</dbReference>
<keyword evidence="8" id="KW-0433">Leucine-rich repeat</keyword>
<dbReference type="InterPro" id="IPR001611">
    <property type="entry name" value="Leu-rich_rpt"/>
</dbReference>
<accession>T1G9J1</accession>
<evidence type="ECO:0000256" key="2">
    <source>
        <dbReference type="ARBA" id="ARBA00001946"/>
    </source>
</evidence>
<reference evidence="26" key="1">
    <citation type="submission" date="2012-12" db="EMBL/GenBank/DDBJ databases">
        <authorList>
            <person name="Hellsten U."/>
            <person name="Grimwood J."/>
            <person name="Chapman J.A."/>
            <person name="Shapiro H."/>
            <person name="Aerts A."/>
            <person name="Otillar R.P."/>
            <person name="Terry A.Y."/>
            <person name="Boore J.L."/>
            <person name="Simakov O."/>
            <person name="Marletaz F."/>
            <person name="Cho S.-J."/>
            <person name="Edsinger-Gonzales E."/>
            <person name="Havlak P."/>
            <person name="Kuo D.-H."/>
            <person name="Larsson T."/>
            <person name="Lv J."/>
            <person name="Arendt D."/>
            <person name="Savage R."/>
            <person name="Osoegawa K."/>
            <person name="de Jong P."/>
            <person name="Lindberg D.R."/>
            <person name="Seaver E.C."/>
            <person name="Weisblat D.A."/>
            <person name="Putnam N.H."/>
            <person name="Grigoriev I.V."/>
            <person name="Rokhsar D.S."/>
        </authorList>
    </citation>
    <scope>NUCLEOTIDE SEQUENCE</scope>
</reference>
<dbReference type="EMBL" id="KB096023">
    <property type="protein sequence ID" value="ESO08875.1"/>
    <property type="molecule type" value="Genomic_DNA"/>
</dbReference>
<dbReference type="GO" id="GO:0004535">
    <property type="term" value="F:poly(A)-specific ribonuclease activity"/>
    <property type="evidence" value="ECO:0007669"/>
    <property type="project" value="UniProtKB-EC"/>
</dbReference>
<dbReference type="CDD" id="cd09097">
    <property type="entry name" value="Deadenylase_CCR4"/>
    <property type="match status" value="1"/>
</dbReference>
<dbReference type="Pfam" id="PF13855">
    <property type="entry name" value="LRR_8"/>
    <property type="match status" value="1"/>
</dbReference>
<dbReference type="FunFam" id="3.60.10.10:FF:000002">
    <property type="entry name" value="CCR4-NOT transcription complex subunit 6 like"/>
    <property type="match status" value="1"/>
</dbReference>
<dbReference type="GeneID" id="20217738"/>
<evidence type="ECO:0000313" key="25">
    <source>
        <dbReference type="EnsemblMetazoa" id="HelroP97810"/>
    </source>
</evidence>
<gene>
    <name evidence="25" type="primary">20217738</name>
    <name evidence="24" type="ORF">HELRODRAFT_97810</name>
</gene>
<organism evidence="25 26">
    <name type="scientific">Helobdella robusta</name>
    <name type="common">Californian leech</name>
    <dbReference type="NCBI Taxonomy" id="6412"/>
    <lineage>
        <taxon>Eukaryota</taxon>
        <taxon>Metazoa</taxon>
        <taxon>Spiralia</taxon>
        <taxon>Lophotrochozoa</taxon>
        <taxon>Annelida</taxon>
        <taxon>Clitellata</taxon>
        <taxon>Hirudinea</taxon>
        <taxon>Rhynchobdellida</taxon>
        <taxon>Glossiphoniidae</taxon>
        <taxon>Helobdella</taxon>
    </lineage>
</organism>
<dbReference type="GO" id="GO:0000175">
    <property type="term" value="F:3'-5'-RNA exonuclease activity"/>
    <property type="evidence" value="ECO:0000318"/>
    <property type="project" value="GO_Central"/>
</dbReference>
<evidence type="ECO:0000256" key="10">
    <source>
        <dbReference type="ARBA" id="ARBA00022723"/>
    </source>
</evidence>
<dbReference type="KEGG" id="hro:HELRODRAFT_97810"/>
<dbReference type="SUPFAM" id="SSF56219">
    <property type="entry name" value="DNase I-like"/>
    <property type="match status" value="1"/>
</dbReference>
<evidence type="ECO:0000313" key="26">
    <source>
        <dbReference type="Proteomes" id="UP000015101"/>
    </source>
</evidence>
<dbReference type="SMART" id="SM00369">
    <property type="entry name" value="LRR_TYP"/>
    <property type="match status" value="3"/>
</dbReference>
<dbReference type="CTD" id="20217738"/>
<evidence type="ECO:0000256" key="16">
    <source>
        <dbReference type="ARBA" id="ARBA00023015"/>
    </source>
</evidence>
<dbReference type="PANTHER" id="PTHR12121">
    <property type="entry name" value="CARBON CATABOLITE REPRESSOR PROTEIN 4"/>
    <property type="match status" value="1"/>
</dbReference>
<dbReference type="Proteomes" id="UP000015101">
    <property type="component" value="Unassembled WGS sequence"/>
</dbReference>
<evidence type="ECO:0000256" key="8">
    <source>
        <dbReference type="ARBA" id="ARBA00022614"/>
    </source>
</evidence>
<keyword evidence="12" id="KW-0378">Hydrolase</keyword>
<keyword evidence="15" id="KW-0694">RNA-binding</keyword>
<dbReference type="RefSeq" id="XP_009012897.1">
    <property type="nucleotide sequence ID" value="XM_009014649.1"/>
</dbReference>
<dbReference type="InterPro" id="IPR050410">
    <property type="entry name" value="CCR4/nocturin_mRNA_transcr"/>
</dbReference>
<evidence type="ECO:0000256" key="7">
    <source>
        <dbReference type="ARBA" id="ARBA00022490"/>
    </source>
</evidence>
<evidence type="ECO:0000256" key="17">
    <source>
        <dbReference type="ARBA" id="ARBA00023163"/>
    </source>
</evidence>
<evidence type="ECO:0000313" key="24">
    <source>
        <dbReference type="EMBL" id="ESO08875.1"/>
    </source>
</evidence>
<feature type="compositionally biased region" description="Low complexity" evidence="22">
    <location>
        <begin position="65"/>
        <end position="81"/>
    </location>
</feature>
<evidence type="ECO:0000256" key="15">
    <source>
        <dbReference type="ARBA" id="ARBA00022884"/>
    </source>
</evidence>
<evidence type="ECO:0000256" key="3">
    <source>
        <dbReference type="ARBA" id="ARBA00004123"/>
    </source>
</evidence>
<dbReference type="GO" id="GO:0005634">
    <property type="term" value="C:nucleus"/>
    <property type="evidence" value="ECO:0007669"/>
    <property type="project" value="UniProtKB-SubCell"/>
</dbReference>
<dbReference type="PANTHER" id="PTHR12121:SF100">
    <property type="entry name" value="POLY(A)-SPECIFIC RIBONUCLEASE"/>
    <property type="match status" value="1"/>
</dbReference>
<dbReference type="InterPro" id="IPR032675">
    <property type="entry name" value="LRR_dom_sf"/>
</dbReference>
<keyword evidence="9" id="KW-0540">Nuclease</keyword>
<evidence type="ECO:0000256" key="6">
    <source>
        <dbReference type="ARBA" id="ARBA00012161"/>
    </source>
</evidence>
<dbReference type="SUPFAM" id="SSF52058">
    <property type="entry name" value="L domain-like"/>
    <property type="match status" value="1"/>
</dbReference>
<dbReference type="EC" id="3.1.13.4" evidence="6"/>
<evidence type="ECO:0000256" key="18">
    <source>
        <dbReference type="ARBA" id="ARBA00023242"/>
    </source>
</evidence>
<dbReference type="EnsemblMetazoa" id="HelroT97810">
    <property type="protein sequence ID" value="HelroP97810"/>
    <property type="gene ID" value="HelroG97810"/>
</dbReference>
<dbReference type="InterPro" id="IPR003591">
    <property type="entry name" value="Leu-rich_rpt_typical-subtyp"/>
</dbReference>
<keyword evidence="17" id="KW-0804">Transcription</keyword>
<evidence type="ECO:0000256" key="9">
    <source>
        <dbReference type="ARBA" id="ARBA00022722"/>
    </source>
</evidence>
<evidence type="ECO:0000256" key="4">
    <source>
        <dbReference type="ARBA" id="ARBA00004496"/>
    </source>
</evidence>
<dbReference type="OMA" id="VHWDPEY"/>
<keyword evidence="10" id="KW-0479">Metal-binding</keyword>
<keyword evidence="11" id="KW-0677">Repeat</keyword>
<dbReference type="HOGENOM" id="CLU_016428_4_2_1"/>
<comment type="subcellular location">
    <subcellularLocation>
        <location evidence="4">Cytoplasm</location>
    </subcellularLocation>
    <subcellularLocation>
        <location evidence="3">Nucleus</location>
    </subcellularLocation>
</comment>
<evidence type="ECO:0000256" key="11">
    <source>
        <dbReference type="ARBA" id="ARBA00022737"/>
    </source>
</evidence>
<keyword evidence="26" id="KW-1185">Reference proteome</keyword>
<proteinExistence type="inferred from homology"/>
<dbReference type="PROSITE" id="PS51450">
    <property type="entry name" value="LRR"/>
    <property type="match status" value="2"/>
</dbReference>
<dbReference type="InterPro" id="IPR036691">
    <property type="entry name" value="Endo/exonu/phosph_ase_sf"/>
</dbReference>
<keyword evidence="16" id="KW-0805">Transcription regulation</keyword>
<feature type="region of interest" description="Disordered" evidence="22">
    <location>
        <begin position="45"/>
        <end position="88"/>
    </location>
</feature>
<dbReference type="FunCoup" id="T1G9J1">
    <property type="interactions" value="1869"/>
</dbReference>
<evidence type="ECO:0000259" key="23">
    <source>
        <dbReference type="Pfam" id="PF03372"/>
    </source>
</evidence>
<dbReference type="GO" id="GO:0005737">
    <property type="term" value="C:cytoplasm"/>
    <property type="evidence" value="ECO:0007669"/>
    <property type="project" value="UniProtKB-SubCell"/>
</dbReference>